<sequence length="188" mass="20604">MVKWLLGVDLLSIPNYCSFYQGTIDEQWKAFGWAGCVFRRVETLRKPTGTGYQVSKLVIVPHALTLANDLGGEWSGRSFGGILESQRSRGPTERGKEGKKGSAHRSSYRPSQVGSPIETPGRSAARAPFWLVLGLQKKSAALTHRRFPHLFFTSSFPVPSPSSLAISSFTLILSQNPKKGPPGQFISL</sequence>
<dbReference type="GeneID" id="37213854"/>
<dbReference type="RefSeq" id="XP_025557123.1">
    <property type="nucleotide sequence ID" value="XM_025709262.1"/>
</dbReference>
<feature type="compositionally biased region" description="Basic and acidic residues" evidence="1">
    <location>
        <begin position="86"/>
        <end position="100"/>
    </location>
</feature>
<dbReference type="EMBL" id="KZ821656">
    <property type="protein sequence ID" value="PYH63329.1"/>
    <property type="molecule type" value="Genomic_DNA"/>
</dbReference>
<dbReference type="Proteomes" id="UP000248405">
    <property type="component" value="Unassembled WGS sequence"/>
</dbReference>
<name>A0A319ASR4_ASPVC</name>
<protein>
    <submittedName>
        <fullName evidence="2">Uncharacterized protein</fullName>
    </submittedName>
</protein>
<evidence type="ECO:0000313" key="2">
    <source>
        <dbReference type="EMBL" id="PYH63329.1"/>
    </source>
</evidence>
<proteinExistence type="predicted"/>
<dbReference type="AlphaFoldDB" id="A0A319ASR4"/>
<organism evidence="2 3">
    <name type="scientific">Aspergillus vadensis (strain CBS 113365 / IMI 142717 / IBT 24658)</name>
    <dbReference type="NCBI Taxonomy" id="1448311"/>
    <lineage>
        <taxon>Eukaryota</taxon>
        <taxon>Fungi</taxon>
        <taxon>Dikarya</taxon>
        <taxon>Ascomycota</taxon>
        <taxon>Pezizomycotina</taxon>
        <taxon>Eurotiomycetes</taxon>
        <taxon>Eurotiomycetidae</taxon>
        <taxon>Eurotiales</taxon>
        <taxon>Aspergillaceae</taxon>
        <taxon>Aspergillus</taxon>
        <taxon>Aspergillus subgen. Circumdati</taxon>
    </lineage>
</organism>
<keyword evidence="3" id="KW-1185">Reference proteome</keyword>
<evidence type="ECO:0000256" key="1">
    <source>
        <dbReference type="SAM" id="MobiDB-lite"/>
    </source>
</evidence>
<feature type="region of interest" description="Disordered" evidence="1">
    <location>
        <begin position="81"/>
        <end position="121"/>
    </location>
</feature>
<reference evidence="2" key="1">
    <citation type="submission" date="2016-12" db="EMBL/GenBank/DDBJ databases">
        <title>The genomes of Aspergillus section Nigri reveals drivers in fungal speciation.</title>
        <authorList>
            <consortium name="DOE Joint Genome Institute"/>
            <person name="Vesth T.C."/>
            <person name="Nybo J."/>
            <person name="Theobald S."/>
            <person name="Brandl J."/>
            <person name="Frisvad J.C."/>
            <person name="Nielsen K.F."/>
            <person name="Lyhne E.K."/>
            <person name="Kogle M.E."/>
            <person name="Kuo A."/>
            <person name="Riley R."/>
            <person name="Clum A."/>
            <person name="Nolan M."/>
            <person name="Lipzen A."/>
            <person name="Salamov A."/>
            <person name="Henrissat B."/>
            <person name="Wiebenga A."/>
            <person name="De Vries R.P."/>
            <person name="Grigoriev I.V."/>
            <person name="Mortensen U.H."/>
            <person name="Andersen M.R."/>
            <person name="Baker S.E."/>
        </authorList>
    </citation>
    <scope>NUCLEOTIDE SEQUENCE [LARGE SCALE GENOMIC DNA]</scope>
    <source>
        <strain evidence="2">CBS 113365</strain>
    </source>
</reference>
<accession>A0A319ASR4</accession>
<gene>
    <name evidence="2" type="ORF">BO88DRAFT_430572</name>
</gene>
<evidence type="ECO:0000313" key="3">
    <source>
        <dbReference type="Proteomes" id="UP000248405"/>
    </source>
</evidence>